<protein>
    <submittedName>
        <fullName evidence="1">Uncharacterized protein</fullName>
    </submittedName>
</protein>
<comment type="caution">
    <text evidence="1">The sequence shown here is derived from an EMBL/GenBank/DDBJ whole genome shotgun (WGS) entry which is preliminary data.</text>
</comment>
<gene>
    <name evidence="1" type="ORF">LEP1GSC038_2360</name>
</gene>
<name>M6FRN5_9LEPT</name>
<reference evidence="1 2" key="1">
    <citation type="submission" date="2013-01" db="EMBL/GenBank/DDBJ databases">
        <authorList>
            <person name="Harkins D.M."/>
            <person name="Durkin A.S."/>
            <person name="Brinkac L.M."/>
            <person name="Haft D.H."/>
            <person name="Selengut J.D."/>
            <person name="Sanka R."/>
            <person name="DePew J."/>
            <person name="Purushe J."/>
            <person name="Hospenthal D.R."/>
            <person name="Murray C.K."/>
            <person name="Pimentel G."/>
            <person name="Wasfy M."/>
            <person name="Vinetz J.M."/>
            <person name="Sutton G.G."/>
            <person name="Nierman W.C."/>
            <person name="Fouts D.E."/>
        </authorList>
    </citation>
    <scope>NUCLEOTIDE SEQUENCE [LARGE SCALE GENOMIC DNA]</scope>
    <source>
        <strain evidence="1 2">2006001855</strain>
    </source>
</reference>
<dbReference type="AlphaFoldDB" id="M6FRN5"/>
<accession>M6FRN5</accession>
<dbReference type="EMBL" id="AFJM02000025">
    <property type="protein sequence ID" value="EMM73832.1"/>
    <property type="molecule type" value="Genomic_DNA"/>
</dbReference>
<evidence type="ECO:0000313" key="1">
    <source>
        <dbReference type="EMBL" id="EMM73832.1"/>
    </source>
</evidence>
<evidence type="ECO:0000313" key="2">
    <source>
        <dbReference type="Proteomes" id="UP000012101"/>
    </source>
</evidence>
<dbReference type="Proteomes" id="UP000012101">
    <property type="component" value="Unassembled WGS sequence"/>
</dbReference>
<proteinExistence type="predicted"/>
<sequence>MSSYFLRKDLRIVGTQYGFTQRISDHTTKSELWELNRFFSKKTDLH</sequence>
<organism evidence="1 2">
    <name type="scientific">Leptospira weilii str. 2006001855</name>
    <dbReference type="NCBI Taxonomy" id="996804"/>
    <lineage>
        <taxon>Bacteria</taxon>
        <taxon>Pseudomonadati</taxon>
        <taxon>Spirochaetota</taxon>
        <taxon>Spirochaetia</taxon>
        <taxon>Leptospirales</taxon>
        <taxon>Leptospiraceae</taxon>
        <taxon>Leptospira</taxon>
    </lineage>
</organism>